<evidence type="ECO:0000313" key="2">
    <source>
        <dbReference type="Proteomes" id="UP000284177"/>
    </source>
</evidence>
<dbReference type="AlphaFoldDB" id="A0A419T9N7"/>
<accession>A0A419T9N7</accession>
<keyword evidence="2" id="KW-1185">Reference proteome</keyword>
<dbReference type="EMBL" id="MCIB01000002">
    <property type="protein sequence ID" value="RKD34176.1"/>
    <property type="molecule type" value="Genomic_DNA"/>
</dbReference>
<protein>
    <submittedName>
        <fullName evidence="1">Uncharacterized protein</fullName>
    </submittedName>
</protein>
<name>A0A419T9N7_9FIRM</name>
<organism evidence="1 2">
    <name type="scientific">Thermohalobacter berrensis</name>
    <dbReference type="NCBI Taxonomy" id="99594"/>
    <lineage>
        <taxon>Bacteria</taxon>
        <taxon>Bacillati</taxon>
        <taxon>Bacillota</taxon>
        <taxon>Tissierellia</taxon>
        <taxon>Tissierellales</taxon>
        <taxon>Thermohalobacteraceae</taxon>
        <taxon>Thermohalobacter</taxon>
    </lineage>
</organism>
<sequence length="127" mass="15383">MQLISALGIEYYVIADFDMLYEGLEHLREFINCVTYLDINEIKSELFKIVTPDNQWKESKKIKKQLKKYNAKEFCNLVEKICDTKEYDEQLCEIWSDIKPRFKKKIDYETLKQRKNLQKKYIILLTN</sequence>
<dbReference type="Proteomes" id="UP000284177">
    <property type="component" value="Unassembled WGS sequence"/>
</dbReference>
<gene>
    <name evidence="1" type="ORF">BET03_07755</name>
</gene>
<comment type="caution">
    <text evidence="1">The sequence shown here is derived from an EMBL/GenBank/DDBJ whole genome shotgun (WGS) entry which is preliminary data.</text>
</comment>
<evidence type="ECO:0000313" key="1">
    <source>
        <dbReference type="EMBL" id="RKD34176.1"/>
    </source>
</evidence>
<proteinExistence type="predicted"/>
<reference evidence="1 2" key="1">
    <citation type="submission" date="2016-08" db="EMBL/GenBank/DDBJ databases">
        <title>Novel Firmicutes and Novel Genomes.</title>
        <authorList>
            <person name="Poppleton D.I."/>
            <person name="Gribaldo S."/>
        </authorList>
    </citation>
    <scope>NUCLEOTIDE SEQUENCE [LARGE SCALE GENOMIC DNA]</scope>
    <source>
        <strain evidence="1 2">CTT3</strain>
    </source>
</reference>